<protein>
    <submittedName>
        <fullName evidence="1">Uncharacterized protein</fullName>
    </submittedName>
</protein>
<proteinExistence type="predicted"/>
<organism evidence="1">
    <name type="scientific">Siphoviridae sp. ctmJp3</name>
    <dbReference type="NCBI Taxonomy" id="2825650"/>
    <lineage>
        <taxon>Viruses</taxon>
        <taxon>Duplodnaviria</taxon>
        <taxon>Heunggongvirae</taxon>
        <taxon>Uroviricota</taxon>
        <taxon>Caudoviricetes</taxon>
    </lineage>
</organism>
<dbReference type="EMBL" id="BK016238">
    <property type="protein sequence ID" value="DAG04143.1"/>
    <property type="molecule type" value="Genomic_DNA"/>
</dbReference>
<sequence length="40" mass="4343">MVLTLGTEVPSTPADGLVNTIWVPSIKNIQKPTDGFDSWN</sequence>
<evidence type="ECO:0000313" key="1">
    <source>
        <dbReference type="EMBL" id="DAG04143.1"/>
    </source>
</evidence>
<accession>A0A8S5VBZ4</accession>
<name>A0A8S5VBZ4_9CAUD</name>
<reference evidence="1" key="1">
    <citation type="journal article" date="2021" name="Proc. Natl. Acad. Sci. U.S.A.">
        <title>A Catalog of Tens of Thousands of Viruses from Human Metagenomes Reveals Hidden Associations with Chronic Diseases.</title>
        <authorList>
            <person name="Tisza M.J."/>
            <person name="Buck C.B."/>
        </authorList>
    </citation>
    <scope>NUCLEOTIDE SEQUENCE</scope>
    <source>
        <strain evidence="1">CtmJp3</strain>
    </source>
</reference>